<reference evidence="2 3" key="1">
    <citation type="journal article" date="2018" name="IMA Fungus">
        <title>IMA Genome-F 10: Nine draft genome sequences of Claviceps purpurea s.lat., including C. arundinis, C. humidiphila, and C. cf. spartinae, pseudomolecules for the pitch canker pathogen Fusarium circinatum, draft genome of Davidsoniella eucalypti, Grosmannia galeiformis, Quambalaria eucalypti, and Teratosphaeria destructans.</title>
        <authorList>
            <person name="Wingfield B.D."/>
            <person name="Liu M."/>
            <person name="Nguyen H.D."/>
            <person name="Lane F.A."/>
            <person name="Morgan S.W."/>
            <person name="De Vos L."/>
            <person name="Wilken P.M."/>
            <person name="Duong T.A."/>
            <person name="Aylward J."/>
            <person name="Coetzee M.P."/>
            <person name="Dadej K."/>
            <person name="De Beer Z.W."/>
            <person name="Findlay W."/>
            <person name="Havenga M."/>
            <person name="Kolarik M."/>
            <person name="Menzies J.G."/>
            <person name="Naidoo K."/>
            <person name="Pochopski O."/>
            <person name="Shoukouhi P."/>
            <person name="Santana Q.C."/>
            <person name="Seifert K.A."/>
            <person name="Soal N."/>
            <person name="Steenkamp E.T."/>
            <person name="Tatham C.T."/>
            <person name="van der Nest M.A."/>
            <person name="Wingfield M.J."/>
        </authorList>
    </citation>
    <scope>NUCLEOTIDE SEQUENCE [LARGE SCALE GENOMIC DNA]</scope>
    <source>
        <strain evidence="2">CMW44962</strain>
    </source>
</reference>
<proteinExistence type="predicted"/>
<protein>
    <submittedName>
        <fullName evidence="2">Uncharacterized protein</fullName>
    </submittedName>
</protein>
<accession>A0A9W7SXS5</accession>
<name>A0A9W7SXS5_9PEZI</name>
<keyword evidence="3" id="KW-1185">Reference proteome</keyword>
<feature type="compositionally biased region" description="Basic and acidic residues" evidence="1">
    <location>
        <begin position="71"/>
        <end position="80"/>
    </location>
</feature>
<dbReference type="Proteomes" id="UP001138500">
    <property type="component" value="Unassembled WGS sequence"/>
</dbReference>
<evidence type="ECO:0000313" key="3">
    <source>
        <dbReference type="Proteomes" id="UP001138500"/>
    </source>
</evidence>
<evidence type="ECO:0000256" key="1">
    <source>
        <dbReference type="SAM" id="MobiDB-lite"/>
    </source>
</evidence>
<sequence>MSRQLAALPMTKRQNRTSAIITASSANLSSSTNLSASAVNLAEFTTAAAAIAVSSATAGGSQRRRRALRRSRYDRTEPVS</sequence>
<dbReference type="EMBL" id="RIBY02000569">
    <property type="protein sequence ID" value="KAH9840390.1"/>
    <property type="molecule type" value="Genomic_DNA"/>
</dbReference>
<feature type="region of interest" description="Disordered" evidence="1">
    <location>
        <begin position="55"/>
        <end position="80"/>
    </location>
</feature>
<comment type="caution">
    <text evidence="2">The sequence shown here is derived from an EMBL/GenBank/DDBJ whole genome shotgun (WGS) entry which is preliminary data.</text>
</comment>
<organism evidence="2 3">
    <name type="scientific">Teratosphaeria destructans</name>
    <dbReference type="NCBI Taxonomy" id="418781"/>
    <lineage>
        <taxon>Eukaryota</taxon>
        <taxon>Fungi</taxon>
        <taxon>Dikarya</taxon>
        <taxon>Ascomycota</taxon>
        <taxon>Pezizomycotina</taxon>
        <taxon>Dothideomycetes</taxon>
        <taxon>Dothideomycetidae</taxon>
        <taxon>Mycosphaerellales</taxon>
        <taxon>Teratosphaeriaceae</taxon>
        <taxon>Teratosphaeria</taxon>
    </lineage>
</organism>
<dbReference type="AlphaFoldDB" id="A0A9W7SXS5"/>
<evidence type="ECO:0000313" key="2">
    <source>
        <dbReference type="EMBL" id="KAH9840390.1"/>
    </source>
</evidence>
<reference evidence="2 3" key="2">
    <citation type="journal article" date="2021" name="Curr. Genet.">
        <title>Genetic response to nitrogen starvation in the aggressive Eucalyptus foliar pathogen Teratosphaeria destructans.</title>
        <authorList>
            <person name="Havenga M."/>
            <person name="Wingfield B.D."/>
            <person name="Wingfield M.J."/>
            <person name="Dreyer L.L."/>
            <person name="Roets F."/>
            <person name="Aylward J."/>
        </authorList>
    </citation>
    <scope>NUCLEOTIDE SEQUENCE [LARGE SCALE GENOMIC DNA]</scope>
    <source>
        <strain evidence="2">CMW44962</strain>
    </source>
</reference>
<gene>
    <name evidence="2" type="ORF">Tdes44962_MAKER07936</name>
</gene>